<dbReference type="AlphaFoldDB" id="A0A4R5Y0I9"/>
<dbReference type="EMBL" id="SMZQ01000006">
    <property type="protein sequence ID" value="TDL36755.1"/>
    <property type="molecule type" value="Genomic_DNA"/>
</dbReference>
<reference evidence="1 2" key="1">
    <citation type="submission" date="2019-03" db="EMBL/GenBank/DDBJ databases">
        <title>Genome Sequencing and Assembly of Various Microbes Isolated from Partially Reclaimed Soil and Acid Mine Drainage (AMD) Site.</title>
        <authorList>
            <person name="Steinbock B."/>
            <person name="Bechtold R."/>
            <person name="Sevigny J.L."/>
            <person name="Thomas D."/>
            <person name="Cuthill L.R."/>
            <person name="Aveiro Johannsen E.J."/>
            <person name="Thomas K."/>
            <person name="Ghosh A."/>
        </authorList>
    </citation>
    <scope>NUCLEOTIDE SEQUENCE [LARGE SCALE GENOMIC DNA]</scope>
    <source>
        <strain evidence="1 2">S-A1</strain>
    </source>
</reference>
<keyword evidence="1" id="KW-0436">Ligase</keyword>
<dbReference type="OrthoDB" id="3397424at2"/>
<comment type="caution">
    <text evidence="1">The sequence shown here is derived from an EMBL/GenBank/DDBJ whole genome shotgun (WGS) entry which is preliminary data.</text>
</comment>
<accession>A0A4R5Y0I9</accession>
<proteinExistence type="predicted"/>
<dbReference type="Proteomes" id="UP000294621">
    <property type="component" value="Unassembled WGS sequence"/>
</dbReference>
<evidence type="ECO:0000313" key="1">
    <source>
        <dbReference type="EMBL" id="TDL36755.1"/>
    </source>
</evidence>
<dbReference type="Gene3D" id="3.90.1140.10">
    <property type="entry name" value="Cyclic phosphodiesterase"/>
    <property type="match status" value="1"/>
</dbReference>
<dbReference type="GO" id="GO:0016874">
    <property type="term" value="F:ligase activity"/>
    <property type="evidence" value="ECO:0007669"/>
    <property type="project" value="UniProtKB-KW"/>
</dbReference>
<name>A0A4R5Y0I9_9MICC</name>
<dbReference type="SUPFAM" id="SSF55144">
    <property type="entry name" value="LigT-like"/>
    <property type="match status" value="1"/>
</dbReference>
<sequence length="186" mass="19758">MRSIELVLDASSDSLIRADWSRLAAAGVPSQAGHTSPSNSPHITLATGPDLTVQDLAVQDLTVPDNADGLWQELPLEVGFSGIQVFPSGAGKYVLARSVVVTAALLDLHRALHERVAGALPLTMPDAWTPHVTLARRVPGHLLETALDLLELRGEGQCTAARHWDSTTRTITSLGPFGQELPRAPG</sequence>
<gene>
    <name evidence="1" type="ORF">E2R57_12480</name>
</gene>
<organism evidence="1 2">
    <name type="scientific">Arthrobacter nitrophenolicus</name>
    <dbReference type="NCBI Taxonomy" id="683150"/>
    <lineage>
        <taxon>Bacteria</taxon>
        <taxon>Bacillati</taxon>
        <taxon>Actinomycetota</taxon>
        <taxon>Actinomycetes</taxon>
        <taxon>Micrococcales</taxon>
        <taxon>Micrococcaceae</taxon>
        <taxon>Arthrobacter</taxon>
    </lineage>
</organism>
<evidence type="ECO:0000313" key="2">
    <source>
        <dbReference type="Proteomes" id="UP000294621"/>
    </source>
</evidence>
<protein>
    <submittedName>
        <fullName evidence="1">2'-5' RNA ligase family protein</fullName>
    </submittedName>
</protein>
<dbReference type="Pfam" id="PF13563">
    <property type="entry name" value="2_5_RNA_ligase2"/>
    <property type="match status" value="1"/>
</dbReference>
<dbReference type="InterPro" id="IPR009097">
    <property type="entry name" value="Cyclic_Pdiesterase"/>
</dbReference>
<dbReference type="STRING" id="683150.G205_11132"/>
<dbReference type="RefSeq" id="WP_133349549.1">
    <property type="nucleotide sequence ID" value="NZ_SMZQ01000006.1"/>
</dbReference>